<dbReference type="SUPFAM" id="SSF50494">
    <property type="entry name" value="Trypsin-like serine proteases"/>
    <property type="match status" value="1"/>
</dbReference>
<dbReference type="EMBL" id="WTPW01000836">
    <property type="protein sequence ID" value="KAF0475953.1"/>
    <property type="molecule type" value="Genomic_DNA"/>
</dbReference>
<evidence type="ECO:0000313" key="1">
    <source>
        <dbReference type="EMBL" id="KAF0475953.1"/>
    </source>
</evidence>
<dbReference type="AlphaFoldDB" id="A0A8H4ABT9"/>
<comment type="caution">
    <text evidence="1">The sequence shown here is derived from an EMBL/GenBank/DDBJ whole genome shotgun (WGS) entry which is preliminary data.</text>
</comment>
<organism evidence="1 2">
    <name type="scientific">Gigaspora margarita</name>
    <dbReference type="NCBI Taxonomy" id="4874"/>
    <lineage>
        <taxon>Eukaryota</taxon>
        <taxon>Fungi</taxon>
        <taxon>Fungi incertae sedis</taxon>
        <taxon>Mucoromycota</taxon>
        <taxon>Glomeromycotina</taxon>
        <taxon>Glomeromycetes</taxon>
        <taxon>Diversisporales</taxon>
        <taxon>Gigasporaceae</taxon>
        <taxon>Gigaspora</taxon>
    </lineage>
</organism>
<dbReference type="InterPro" id="IPR043504">
    <property type="entry name" value="Peptidase_S1_PA_chymotrypsin"/>
</dbReference>
<protein>
    <submittedName>
        <fullName evidence="1">S1 family peptidase</fullName>
    </submittedName>
</protein>
<dbReference type="OrthoDB" id="2467424at2759"/>
<sequence length="228" mass="24654">MKFKKRNDIVIRALAGDGIDCDNGTHKQFCSVGFLAKDDENFNYIGTAGHCDFGESAFYNLYPWNSTTPIFLGQLVMNNLEPLDFSLIKILNKDITPIPNIRNTNSGQYRELIIEDDIAVSSNGAHLCLSGLFSHVKCGYVEALNGFISNGNFVRVNILAVSMSGISGDSGGSIFSYKQDLIHVSLNGVLSGGWYDRINGGGVSASIKISSILSTISEVINITLLTAT</sequence>
<dbReference type="Proteomes" id="UP000439903">
    <property type="component" value="Unassembled WGS sequence"/>
</dbReference>
<accession>A0A8H4ABT9</accession>
<dbReference type="Gene3D" id="2.40.10.10">
    <property type="entry name" value="Trypsin-like serine proteases"/>
    <property type="match status" value="2"/>
</dbReference>
<keyword evidence="2" id="KW-1185">Reference proteome</keyword>
<dbReference type="InterPro" id="IPR009003">
    <property type="entry name" value="Peptidase_S1_PA"/>
</dbReference>
<reference evidence="1 2" key="1">
    <citation type="journal article" date="2019" name="Environ. Microbiol.">
        <title>At the nexus of three kingdoms: the genome of the mycorrhizal fungus Gigaspora margarita provides insights into plant, endobacterial and fungal interactions.</title>
        <authorList>
            <person name="Venice F."/>
            <person name="Ghignone S."/>
            <person name="Salvioli di Fossalunga A."/>
            <person name="Amselem J."/>
            <person name="Novero M."/>
            <person name="Xianan X."/>
            <person name="Sedzielewska Toro K."/>
            <person name="Morin E."/>
            <person name="Lipzen A."/>
            <person name="Grigoriev I.V."/>
            <person name="Henrissat B."/>
            <person name="Martin F.M."/>
            <person name="Bonfante P."/>
        </authorList>
    </citation>
    <scope>NUCLEOTIDE SEQUENCE [LARGE SCALE GENOMIC DNA]</scope>
    <source>
        <strain evidence="1 2">BEG34</strain>
    </source>
</reference>
<gene>
    <name evidence="1" type="ORF">F8M41_024490</name>
</gene>
<name>A0A8H4ABT9_GIGMA</name>
<proteinExistence type="predicted"/>
<evidence type="ECO:0000313" key="2">
    <source>
        <dbReference type="Proteomes" id="UP000439903"/>
    </source>
</evidence>